<name>A0ACB7SS32_HYAAI</name>
<gene>
    <name evidence="1" type="ORF">HPB50_019184</name>
</gene>
<accession>A0ACB7SS32</accession>
<protein>
    <submittedName>
        <fullName evidence="1">Uncharacterized protein</fullName>
    </submittedName>
</protein>
<evidence type="ECO:0000313" key="1">
    <source>
        <dbReference type="EMBL" id="KAH6936574.1"/>
    </source>
</evidence>
<sequence length="145" mass="15540">MDDDGASPSTSKSASAGDGASCSTTVKTADDAKDDSANCNAEYLKSTLLTEVLNKKKMALMHSPEVGQVSSRQAETEAEAELLRKLMTRSFTTATDLKRVLSTFITLPELGGTVVMRDSTLSVVYTDESKKKKNMYKPGVSSCND</sequence>
<keyword evidence="2" id="KW-1185">Reference proteome</keyword>
<reference evidence="1" key="1">
    <citation type="submission" date="2020-05" db="EMBL/GenBank/DDBJ databases">
        <title>Large-scale comparative analyses of tick genomes elucidate their genetic diversity and vector capacities.</title>
        <authorList>
            <person name="Jia N."/>
            <person name="Wang J."/>
            <person name="Shi W."/>
            <person name="Du L."/>
            <person name="Sun Y."/>
            <person name="Zhan W."/>
            <person name="Jiang J."/>
            <person name="Wang Q."/>
            <person name="Zhang B."/>
            <person name="Ji P."/>
            <person name="Sakyi L.B."/>
            <person name="Cui X."/>
            <person name="Yuan T."/>
            <person name="Jiang B."/>
            <person name="Yang W."/>
            <person name="Lam T.T.-Y."/>
            <person name="Chang Q."/>
            <person name="Ding S."/>
            <person name="Wang X."/>
            <person name="Zhu J."/>
            <person name="Ruan X."/>
            <person name="Zhao L."/>
            <person name="Wei J."/>
            <person name="Que T."/>
            <person name="Du C."/>
            <person name="Cheng J."/>
            <person name="Dai P."/>
            <person name="Han X."/>
            <person name="Huang E."/>
            <person name="Gao Y."/>
            <person name="Liu J."/>
            <person name="Shao H."/>
            <person name="Ye R."/>
            <person name="Li L."/>
            <person name="Wei W."/>
            <person name="Wang X."/>
            <person name="Wang C."/>
            <person name="Yang T."/>
            <person name="Huo Q."/>
            <person name="Li W."/>
            <person name="Guo W."/>
            <person name="Chen H."/>
            <person name="Zhou L."/>
            <person name="Ni X."/>
            <person name="Tian J."/>
            <person name="Zhou Y."/>
            <person name="Sheng Y."/>
            <person name="Liu T."/>
            <person name="Pan Y."/>
            <person name="Xia L."/>
            <person name="Li J."/>
            <person name="Zhao F."/>
            <person name="Cao W."/>
        </authorList>
    </citation>
    <scope>NUCLEOTIDE SEQUENCE</scope>
    <source>
        <strain evidence="1">Hyas-2018</strain>
    </source>
</reference>
<dbReference type="Proteomes" id="UP000821845">
    <property type="component" value="Chromosome 3"/>
</dbReference>
<proteinExistence type="predicted"/>
<organism evidence="1 2">
    <name type="scientific">Hyalomma asiaticum</name>
    <name type="common">Tick</name>
    <dbReference type="NCBI Taxonomy" id="266040"/>
    <lineage>
        <taxon>Eukaryota</taxon>
        <taxon>Metazoa</taxon>
        <taxon>Ecdysozoa</taxon>
        <taxon>Arthropoda</taxon>
        <taxon>Chelicerata</taxon>
        <taxon>Arachnida</taxon>
        <taxon>Acari</taxon>
        <taxon>Parasitiformes</taxon>
        <taxon>Ixodida</taxon>
        <taxon>Ixodoidea</taxon>
        <taxon>Ixodidae</taxon>
        <taxon>Hyalomminae</taxon>
        <taxon>Hyalomma</taxon>
    </lineage>
</organism>
<comment type="caution">
    <text evidence="1">The sequence shown here is derived from an EMBL/GenBank/DDBJ whole genome shotgun (WGS) entry which is preliminary data.</text>
</comment>
<evidence type="ECO:0000313" key="2">
    <source>
        <dbReference type="Proteomes" id="UP000821845"/>
    </source>
</evidence>
<dbReference type="EMBL" id="CM023483">
    <property type="protein sequence ID" value="KAH6936574.1"/>
    <property type="molecule type" value="Genomic_DNA"/>
</dbReference>